<dbReference type="SUPFAM" id="SSF56672">
    <property type="entry name" value="DNA/RNA polymerases"/>
    <property type="match status" value="1"/>
</dbReference>
<keyword evidence="3" id="KW-1185">Reference proteome</keyword>
<dbReference type="PANTHER" id="PTHR33050">
    <property type="entry name" value="REVERSE TRANSCRIPTASE DOMAIN-CONTAINING PROTEIN"/>
    <property type="match status" value="1"/>
</dbReference>
<dbReference type="EMBL" id="NBNE01001424">
    <property type="protein sequence ID" value="OWZ14078.1"/>
    <property type="molecule type" value="Genomic_DNA"/>
</dbReference>
<protein>
    <recommendedName>
        <fullName evidence="4">Reverse transcriptase</fullName>
    </recommendedName>
</protein>
<evidence type="ECO:0000313" key="3">
    <source>
        <dbReference type="Proteomes" id="UP000198211"/>
    </source>
</evidence>
<dbReference type="OrthoDB" id="10058284at2759"/>
<dbReference type="AlphaFoldDB" id="A0A225WA20"/>
<evidence type="ECO:0000256" key="1">
    <source>
        <dbReference type="SAM" id="MobiDB-lite"/>
    </source>
</evidence>
<dbReference type="Proteomes" id="UP000198211">
    <property type="component" value="Unassembled WGS sequence"/>
</dbReference>
<dbReference type="PANTHER" id="PTHR33050:SF7">
    <property type="entry name" value="RIBONUCLEASE H"/>
    <property type="match status" value="1"/>
</dbReference>
<organism evidence="2 3">
    <name type="scientific">Phytophthora megakarya</name>
    <dbReference type="NCBI Taxonomy" id="4795"/>
    <lineage>
        <taxon>Eukaryota</taxon>
        <taxon>Sar</taxon>
        <taxon>Stramenopiles</taxon>
        <taxon>Oomycota</taxon>
        <taxon>Peronosporomycetes</taxon>
        <taxon>Peronosporales</taxon>
        <taxon>Peronosporaceae</taxon>
        <taxon>Phytophthora</taxon>
    </lineage>
</organism>
<dbReference type="InterPro" id="IPR043502">
    <property type="entry name" value="DNA/RNA_pol_sf"/>
</dbReference>
<name>A0A225WA20_9STRA</name>
<gene>
    <name evidence="2" type="ORF">PHMEG_00012500</name>
</gene>
<comment type="caution">
    <text evidence="2">The sequence shown here is derived from an EMBL/GenBank/DDBJ whole genome shotgun (WGS) entry which is preliminary data.</text>
</comment>
<sequence length="692" mass="77864">MHSCTDDYTIDQVACSSLSHIIRTRQLNIEDSVRFVRGESDRDTRPNKALDANRLMQVSKHWGSKPSGHARLQRSDHPPKNHGSCHRNLRSVTKSTREGQDCGQYMVVEADILSCWPLVICCPLGAVEKKGVDPSIEVRTIHNLYYPEGESTNSSFKSDSVPTLNYEPITKIARLIVYLANHGDPSRIRILKGDVRGAYRHLRTIATQVFRMAAFVKELNILLIDLAAPFGWAWSPPFYGLFDRAISWPMSTNSPASVSNSDDTESFSGYEWVDDHILVELDVGDHLHQAEATLRHTMLAILGSRSMNESKFSGWSSELMALGLLWNTVNQTVSIPTDKVAKAQQRVRAMLSRRSATKTELQKLLGSLRHVGTCVRTSKPFFQLLHSLSVTAPRFARIQLSEGALQDLQWFCNILAHGHLAALPVTMFGYLTSLNVELYMDSSNQGLAVLDPAVNKFIQLKSESHRYISSEQSFSINVREHLCMALALWTWGPGWHESGDGSMIHVKCWSDNISAVQWCNRLYSNNVFSQEINRAIGLAEAYFNLRVSAEHLPGSTNRMADAASRAWAEPFKDTPNLTETLHELFSKLQAKSLATRRPSNTAAFISTRPYCWKFGWNNTNTGNSASTVLAKLSHMSWYHRRFCGYNVGLTPGHQLAITGMRREDPPPNPKLPITLQFLKRLHKFLNFDSAQH</sequence>
<proteinExistence type="predicted"/>
<dbReference type="InterPro" id="IPR052055">
    <property type="entry name" value="Hepadnavirus_pol/RT"/>
</dbReference>
<evidence type="ECO:0000313" key="2">
    <source>
        <dbReference type="EMBL" id="OWZ14078.1"/>
    </source>
</evidence>
<reference evidence="3" key="1">
    <citation type="submission" date="2017-03" db="EMBL/GenBank/DDBJ databases">
        <title>Phytopthora megakarya and P. palmivora, two closely related causual agents of cacao black pod achieved similar genome size and gene model numbers by different mechanisms.</title>
        <authorList>
            <person name="Ali S."/>
            <person name="Shao J."/>
            <person name="Larry D.J."/>
            <person name="Kronmiller B."/>
            <person name="Shen D."/>
            <person name="Strem M.D."/>
            <person name="Melnick R.L."/>
            <person name="Guiltinan M.J."/>
            <person name="Tyler B.M."/>
            <person name="Meinhardt L.W."/>
            <person name="Bailey B.A."/>
        </authorList>
    </citation>
    <scope>NUCLEOTIDE SEQUENCE [LARGE SCALE GENOMIC DNA]</scope>
    <source>
        <strain evidence="3">zdho120</strain>
    </source>
</reference>
<accession>A0A225WA20</accession>
<evidence type="ECO:0008006" key="4">
    <source>
        <dbReference type="Google" id="ProtNLM"/>
    </source>
</evidence>
<feature type="region of interest" description="Disordered" evidence="1">
    <location>
        <begin position="60"/>
        <end position="87"/>
    </location>
</feature>